<dbReference type="NCBIfam" id="TIGR02777">
    <property type="entry name" value="LigD_PE_dom"/>
    <property type="match status" value="1"/>
</dbReference>
<dbReference type="GO" id="GO:0005524">
    <property type="term" value="F:ATP binding"/>
    <property type="evidence" value="ECO:0007669"/>
    <property type="project" value="UniProtKB-KW"/>
</dbReference>
<dbReference type="CDD" id="cd07906">
    <property type="entry name" value="Adenylation_DNA_ligase_LigD_LigC"/>
    <property type="match status" value="1"/>
</dbReference>
<keyword evidence="15" id="KW-0233">DNA recombination</keyword>
<dbReference type="InterPro" id="IPR014144">
    <property type="entry name" value="LigD_PE_domain"/>
</dbReference>
<evidence type="ECO:0000256" key="15">
    <source>
        <dbReference type="ARBA" id="ARBA00023172"/>
    </source>
</evidence>
<dbReference type="InterPro" id="IPR012310">
    <property type="entry name" value="DNA_ligase_ATP-dep_cent"/>
</dbReference>
<evidence type="ECO:0000256" key="3">
    <source>
        <dbReference type="ARBA" id="ARBA00022598"/>
    </source>
</evidence>
<dbReference type="GO" id="GO:0003887">
    <property type="term" value="F:DNA-directed DNA polymerase activity"/>
    <property type="evidence" value="ECO:0007669"/>
    <property type="project" value="UniProtKB-KW"/>
</dbReference>
<reference evidence="24" key="1">
    <citation type="submission" date="2018-11" db="EMBL/GenBank/DDBJ databases">
        <title>Chitinophaga lutea sp.nov., isolate from arsenic contaminated soil.</title>
        <authorList>
            <person name="Zong Y."/>
        </authorList>
    </citation>
    <scope>NUCLEOTIDE SEQUENCE [LARGE SCALE GENOMIC DNA]</scope>
    <source>
        <strain evidence="24">YLT18</strain>
    </source>
</reference>
<accession>A0A3N4M639</accession>
<evidence type="ECO:0000256" key="6">
    <source>
        <dbReference type="ARBA" id="ARBA00022722"/>
    </source>
</evidence>
<dbReference type="NCBIfam" id="TIGR02778">
    <property type="entry name" value="ligD_pol"/>
    <property type="match status" value="1"/>
</dbReference>
<comment type="caution">
    <text evidence="23">The sequence shown here is derived from an EMBL/GenBank/DDBJ whole genome shotgun (WGS) entry which is preliminary data.</text>
</comment>
<evidence type="ECO:0000256" key="4">
    <source>
        <dbReference type="ARBA" id="ARBA00022679"/>
    </source>
</evidence>
<evidence type="ECO:0000256" key="17">
    <source>
        <dbReference type="ARBA" id="ARBA00023211"/>
    </source>
</evidence>
<dbReference type="PANTHER" id="PTHR42705">
    <property type="entry name" value="BIFUNCTIONAL NON-HOMOLOGOUS END JOINING PROTEIN LIGD"/>
    <property type="match status" value="1"/>
</dbReference>
<evidence type="ECO:0000256" key="1">
    <source>
        <dbReference type="ARBA" id="ARBA00001936"/>
    </source>
</evidence>
<proteinExistence type="predicted"/>
<dbReference type="PROSITE" id="PS50160">
    <property type="entry name" value="DNA_LIGASE_A3"/>
    <property type="match status" value="1"/>
</dbReference>
<evidence type="ECO:0000256" key="18">
    <source>
        <dbReference type="ARBA" id="ARBA00023268"/>
    </source>
</evidence>
<keyword evidence="5" id="KW-0548">Nucleotidyltransferase</keyword>
<dbReference type="CDD" id="cd04865">
    <property type="entry name" value="LigD_Pol_like_2"/>
    <property type="match status" value="1"/>
</dbReference>
<dbReference type="Pfam" id="PF13298">
    <property type="entry name" value="LigD_N"/>
    <property type="match status" value="1"/>
</dbReference>
<dbReference type="EC" id="6.5.1.1" evidence="2"/>
<dbReference type="Gene3D" id="2.40.50.140">
    <property type="entry name" value="Nucleic acid-binding proteins"/>
    <property type="match status" value="1"/>
</dbReference>
<feature type="compositionally biased region" description="Basic and acidic residues" evidence="21">
    <location>
        <begin position="8"/>
        <end position="27"/>
    </location>
</feature>
<keyword evidence="14" id="KW-0238">DNA-binding</keyword>
<dbReference type="SUPFAM" id="SSF56091">
    <property type="entry name" value="DNA ligase/mRNA capping enzyme, catalytic domain"/>
    <property type="match status" value="1"/>
</dbReference>
<dbReference type="GO" id="GO:0004527">
    <property type="term" value="F:exonuclease activity"/>
    <property type="evidence" value="ECO:0007669"/>
    <property type="project" value="UniProtKB-KW"/>
</dbReference>
<dbReference type="NCBIfam" id="TIGR02779">
    <property type="entry name" value="NHEJ_ligase_lig"/>
    <property type="match status" value="1"/>
</dbReference>
<dbReference type="InterPro" id="IPR014146">
    <property type="entry name" value="LigD_ligase_dom"/>
</dbReference>
<dbReference type="PANTHER" id="PTHR42705:SF2">
    <property type="entry name" value="BIFUNCTIONAL NON-HOMOLOGOUS END JOINING PROTEIN LIGD"/>
    <property type="match status" value="1"/>
</dbReference>
<evidence type="ECO:0000256" key="9">
    <source>
        <dbReference type="ARBA" id="ARBA00022763"/>
    </source>
</evidence>
<feature type="domain" description="ATP-dependent DNA ligase family profile" evidence="22">
    <location>
        <begin position="358"/>
        <end position="483"/>
    </location>
</feature>
<dbReference type="GO" id="GO:0046872">
    <property type="term" value="F:metal ion binding"/>
    <property type="evidence" value="ECO:0007669"/>
    <property type="project" value="UniProtKB-KW"/>
</dbReference>
<dbReference type="Gene3D" id="3.30.1490.70">
    <property type="match status" value="1"/>
</dbReference>
<keyword evidence="4" id="KW-0808">Transferase</keyword>
<dbReference type="InterPro" id="IPR052171">
    <property type="entry name" value="NHEJ_LigD"/>
</dbReference>
<keyword evidence="11" id="KW-0269">Exonuclease</keyword>
<keyword evidence="7" id="KW-0479">Metal-binding</keyword>
<feature type="compositionally biased region" description="Basic residues" evidence="21">
    <location>
        <begin position="198"/>
        <end position="233"/>
    </location>
</feature>
<evidence type="ECO:0000313" key="23">
    <source>
        <dbReference type="EMBL" id="RPD38545.1"/>
    </source>
</evidence>
<keyword evidence="18" id="KW-0511">Multifunctional enzyme</keyword>
<dbReference type="Gene3D" id="3.30.470.30">
    <property type="entry name" value="DNA ligase/mRNA capping enzyme"/>
    <property type="match status" value="1"/>
</dbReference>
<evidence type="ECO:0000256" key="5">
    <source>
        <dbReference type="ARBA" id="ARBA00022695"/>
    </source>
</evidence>
<dbReference type="Proteomes" id="UP000279089">
    <property type="component" value="Unassembled WGS sequence"/>
</dbReference>
<dbReference type="GO" id="GO:0003677">
    <property type="term" value="F:DNA binding"/>
    <property type="evidence" value="ECO:0007669"/>
    <property type="project" value="UniProtKB-KW"/>
</dbReference>
<dbReference type="Pfam" id="PF01068">
    <property type="entry name" value="DNA_ligase_A_M"/>
    <property type="match status" value="1"/>
</dbReference>
<dbReference type="InterPro" id="IPR012340">
    <property type="entry name" value="NA-bd_OB-fold"/>
</dbReference>
<name>A0A3N4M639_9BACT</name>
<keyword evidence="10" id="KW-0378">Hydrolase</keyword>
<dbReference type="CDD" id="cd07971">
    <property type="entry name" value="OBF_DNA_ligase_LigD"/>
    <property type="match status" value="1"/>
</dbReference>
<evidence type="ECO:0000256" key="14">
    <source>
        <dbReference type="ARBA" id="ARBA00023125"/>
    </source>
</evidence>
<evidence type="ECO:0000256" key="8">
    <source>
        <dbReference type="ARBA" id="ARBA00022741"/>
    </source>
</evidence>
<evidence type="ECO:0000256" key="2">
    <source>
        <dbReference type="ARBA" id="ARBA00012727"/>
    </source>
</evidence>
<feature type="region of interest" description="Disordered" evidence="21">
    <location>
        <begin position="184"/>
        <end position="246"/>
    </location>
</feature>
<keyword evidence="17" id="KW-0464">Manganese</keyword>
<evidence type="ECO:0000256" key="7">
    <source>
        <dbReference type="ARBA" id="ARBA00022723"/>
    </source>
</evidence>
<dbReference type="SUPFAM" id="SSF50249">
    <property type="entry name" value="Nucleic acid-binding proteins"/>
    <property type="match status" value="1"/>
</dbReference>
<evidence type="ECO:0000256" key="21">
    <source>
        <dbReference type="SAM" id="MobiDB-lite"/>
    </source>
</evidence>
<comment type="cofactor">
    <cofactor evidence="1">
        <name>Mn(2+)</name>
        <dbReference type="ChEBI" id="CHEBI:29035"/>
    </cofactor>
</comment>
<evidence type="ECO:0000256" key="20">
    <source>
        <dbReference type="ARBA" id="ARBA00034003"/>
    </source>
</evidence>
<keyword evidence="8" id="KW-0547">Nucleotide-binding</keyword>
<dbReference type="Pfam" id="PF21686">
    <property type="entry name" value="LigD_Prim-Pol"/>
    <property type="match status" value="1"/>
</dbReference>
<gene>
    <name evidence="23" type="primary">ligD</name>
    <name evidence="23" type="ORF">EG028_25090</name>
</gene>
<comment type="catalytic activity">
    <reaction evidence="20">
        <text>ATP + (deoxyribonucleotide)n-3'-hydroxyl + 5'-phospho-(deoxyribonucleotide)m = (deoxyribonucleotide)n+m + AMP + diphosphate.</text>
        <dbReference type="EC" id="6.5.1.1"/>
    </reaction>
</comment>
<dbReference type="Pfam" id="PF04679">
    <property type="entry name" value="DNA_ligase_A_C"/>
    <property type="match status" value="1"/>
</dbReference>
<dbReference type="Gene3D" id="3.90.920.10">
    <property type="entry name" value="DNA primase, PRIM domain"/>
    <property type="match status" value="1"/>
</dbReference>
<dbReference type="InterPro" id="IPR014145">
    <property type="entry name" value="LigD_pol_dom"/>
</dbReference>
<evidence type="ECO:0000256" key="12">
    <source>
        <dbReference type="ARBA" id="ARBA00022840"/>
    </source>
</evidence>
<sequence>MSLQKYNQKRDFKQTSEPKSGKNKGKEHIFVVQRHHATRLHYDFRLEMDGVLKSWAVPKGPSLNPEDKRLAMEVEDHPYDYKDFEGEIPPGNYGAGYVYVWDKGTYELLHENGKSFDASALKEWKSGNLKVVLHGKKLKGEFALVKMKGREENAWLMIKHRDKYAVDEAYDSEEHTPKRIIEKLKGPSNNKVAEAKGRKAPAKKAPAKKAAAKKATPKKKAATAKKATPRAKKSASATKTKTAAKKETERTSAIKGFYKPMLATLVDAPFDREGWIFETKWDGYRAIASVKNGKAELYSRNKLSFNEAYAPIVEAVENIPHNVVLDGEIVILGTNKRSDFQALQNYRSTGKGKLIYEVFDLLHLDGHKLEDLPLLERKILLEEIVKQLNDPRVQYSGHVKDKGVQLFEKAAKAGWEGIIAKNGESNYAGGVRTLNWLKMKVLNRQEAVICGYTEPRGARKNIGALLLGVYEGKKLQYIGLCGGGFNDAGLKSLYKTLQEYRRDTSPFEEKIKTNMPVTWLEPKLVCEVKFSEWTQGGILRQPIFIALREDKPATAVKREVAKHITGAGKPPAAAKKAAMKKSEATMQNPSEVEKDRVLKLNKQDVQLTNQQKFYWPKEKITKGQLIDYYLSVADYILPHLKDRALSLHRYPNGIAGTSFYQKDLDLDQVPGWLRTTPVHSESTNKVIDYLVCNNEATLAYMVNLGCIEINPWLSRIRKPDYPDYVVIDLDPEDIAFTSVVETAQTIRKILEAHDIVSYCKTSGASGLHIYIPTGGKYPYETCRLFAEYIAQEANEQLPEMTSIIRAKAKRKKKVYIDFLQNAWGQTIASPYSARPQPGAPVATPLHWKEVNAKLNVKDYHIGNTLKRLEKQGDLWENILKEKNDLKTILKTVAQ</sequence>
<evidence type="ECO:0000256" key="10">
    <source>
        <dbReference type="ARBA" id="ARBA00022801"/>
    </source>
</evidence>
<dbReference type="AlphaFoldDB" id="A0A3N4M639"/>
<dbReference type="RefSeq" id="WP_120519041.1">
    <property type="nucleotide sequence ID" value="NZ_QXZY01000015.1"/>
</dbReference>
<protein>
    <recommendedName>
        <fullName evidence="2">DNA ligase (ATP)</fullName>
        <ecNumber evidence="2">6.5.1.1</ecNumber>
    </recommendedName>
    <alternativeName>
        <fullName evidence="19">NHEJ DNA polymerase</fullName>
    </alternativeName>
</protein>
<keyword evidence="16" id="KW-0234">DNA repair</keyword>
<organism evidence="23 24">
    <name type="scientific">Chitinophaga barathri</name>
    <dbReference type="NCBI Taxonomy" id="1647451"/>
    <lineage>
        <taxon>Bacteria</taxon>
        <taxon>Pseudomonadati</taxon>
        <taxon>Bacteroidota</taxon>
        <taxon>Chitinophagia</taxon>
        <taxon>Chitinophagales</taxon>
        <taxon>Chitinophagaceae</taxon>
        <taxon>Chitinophaga</taxon>
    </lineage>
</organism>
<keyword evidence="3 23" id="KW-0436">Ligase</keyword>
<dbReference type="GO" id="GO:0006310">
    <property type="term" value="P:DNA recombination"/>
    <property type="evidence" value="ECO:0007669"/>
    <property type="project" value="UniProtKB-KW"/>
</dbReference>
<evidence type="ECO:0000256" key="16">
    <source>
        <dbReference type="ARBA" id="ARBA00023204"/>
    </source>
</evidence>
<keyword evidence="24" id="KW-1185">Reference proteome</keyword>
<evidence type="ECO:0000313" key="24">
    <source>
        <dbReference type="Proteomes" id="UP000279089"/>
    </source>
</evidence>
<dbReference type="GO" id="GO:0006281">
    <property type="term" value="P:DNA repair"/>
    <property type="evidence" value="ECO:0007669"/>
    <property type="project" value="UniProtKB-KW"/>
</dbReference>
<evidence type="ECO:0000256" key="13">
    <source>
        <dbReference type="ARBA" id="ARBA00022932"/>
    </source>
</evidence>
<dbReference type="InterPro" id="IPR014143">
    <property type="entry name" value="NHEJ_ligase_prk"/>
</dbReference>
<evidence type="ECO:0000256" key="11">
    <source>
        <dbReference type="ARBA" id="ARBA00022839"/>
    </source>
</evidence>
<dbReference type="GO" id="GO:0003910">
    <property type="term" value="F:DNA ligase (ATP) activity"/>
    <property type="evidence" value="ECO:0007669"/>
    <property type="project" value="UniProtKB-EC"/>
</dbReference>
<feature type="region of interest" description="Disordered" evidence="21">
    <location>
        <begin position="1"/>
        <end position="27"/>
    </location>
</feature>
<keyword evidence="12" id="KW-0067">ATP-binding</keyword>
<evidence type="ECO:0000256" key="19">
    <source>
        <dbReference type="ARBA" id="ARBA00029943"/>
    </source>
</evidence>
<evidence type="ECO:0000259" key="22">
    <source>
        <dbReference type="PROSITE" id="PS50160"/>
    </source>
</evidence>
<dbReference type="OrthoDB" id="9802472at2"/>
<dbReference type="EMBL" id="RMBX01000015">
    <property type="protein sequence ID" value="RPD38545.1"/>
    <property type="molecule type" value="Genomic_DNA"/>
</dbReference>
<keyword evidence="9" id="KW-0227">DNA damage</keyword>
<keyword evidence="6" id="KW-0540">Nuclease</keyword>
<dbReference type="NCBIfam" id="TIGR02776">
    <property type="entry name" value="NHEJ_ligase_prk"/>
    <property type="match status" value="1"/>
</dbReference>
<keyword evidence="13" id="KW-0239">DNA-directed DNA polymerase</keyword>
<dbReference type="InterPro" id="IPR012309">
    <property type="entry name" value="DNA_ligase_ATP-dep_C"/>
</dbReference>